<dbReference type="RefSeq" id="WP_093247459.1">
    <property type="nucleotide sequence ID" value="NZ_FNQM01000001.1"/>
</dbReference>
<dbReference type="Proteomes" id="UP000198703">
    <property type="component" value="Unassembled WGS sequence"/>
</dbReference>
<evidence type="ECO:0000256" key="3">
    <source>
        <dbReference type="ARBA" id="ARBA00022832"/>
    </source>
</evidence>
<dbReference type="NCBIfam" id="NF004837">
    <property type="entry name" value="PRK06187.1"/>
    <property type="match status" value="1"/>
</dbReference>
<evidence type="ECO:0000313" key="7">
    <source>
        <dbReference type="EMBL" id="SDZ73010.1"/>
    </source>
</evidence>
<reference evidence="7 8" key="1">
    <citation type="submission" date="2016-10" db="EMBL/GenBank/DDBJ databases">
        <authorList>
            <person name="de Groot N.N."/>
        </authorList>
    </citation>
    <scope>NUCLEOTIDE SEQUENCE [LARGE SCALE GENOMIC DNA]</scope>
    <source>
        <strain evidence="7 8">DSM 15345</strain>
    </source>
</reference>
<dbReference type="InterPro" id="IPR025110">
    <property type="entry name" value="AMP-bd_C"/>
</dbReference>
<dbReference type="Gene3D" id="3.40.50.12780">
    <property type="entry name" value="N-terminal domain of ligase-like"/>
    <property type="match status" value="1"/>
</dbReference>
<dbReference type="SUPFAM" id="SSF56801">
    <property type="entry name" value="Acetyl-CoA synthetase-like"/>
    <property type="match status" value="1"/>
</dbReference>
<evidence type="ECO:0000256" key="1">
    <source>
        <dbReference type="ARBA" id="ARBA00006432"/>
    </source>
</evidence>
<dbReference type="OrthoDB" id="9803968at2"/>
<proteinExistence type="inferred from homology"/>
<keyword evidence="4" id="KW-0443">Lipid metabolism</keyword>
<sequence>MMGLMQDWPLRVSRIIDHAAKYHPDRRIVSASAEGPIVETTWRQLREGALRSAQRLSRMGLAKGDRVGLMAWNTARHLELWYGVPGAGGVAHTLNPRLSAEQLVYIVNHAADRFLAFDPDLAPVVAAIAPRLETVERFICLADAAHAPPTPFDCAPWDAAPADGDFAWVGGEEGEACGLCYTSGTTGAPKGVCYSHRSNVLHAMAMVQPDMLALSARDVLMPVVPLFHANGWSTAYSAPMVGAGMVLPGRDLTPPALHSMLERGVTVTAAVPTVWLGLLDHMRREGLRLSTLNRVVIGGSACPQSVIEAFQRDYGVEVLHAWGMTETSPLGSFASLKPEILALPEAERMAAKLSVGHPPFTVDLDLRDDFGAPVLRDGASRGRLVVRGPCVAKRYVGAEADATDPEGWFDTGDVATMDGLGYVRIVDRSKDVIKSGGEWISSIDLENVAVGCPGVLEAAAVGVAHPKWGERPVLVIRPDPAAPPDAARVLDHMRPHFATWQLPDDVLFMAALPHTATGKLSKRDLRAQLEQMGYSLPHA</sequence>
<dbReference type="InterPro" id="IPR042099">
    <property type="entry name" value="ANL_N_sf"/>
</dbReference>
<evidence type="ECO:0000259" key="5">
    <source>
        <dbReference type="Pfam" id="PF00501"/>
    </source>
</evidence>
<keyword evidence="8" id="KW-1185">Reference proteome</keyword>
<dbReference type="GO" id="GO:0006631">
    <property type="term" value="P:fatty acid metabolic process"/>
    <property type="evidence" value="ECO:0007669"/>
    <property type="project" value="UniProtKB-KW"/>
</dbReference>
<dbReference type="PANTHER" id="PTHR43859:SF4">
    <property type="entry name" value="BUTANOATE--COA LIGASE AAE1-RELATED"/>
    <property type="match status" value="1"/>
</dbReference>
<evidence type="ECO:0000259" key="6">
    <source>
        <dbReference type="Pfam" id="PF13193"/>
    </source>
</evidence>
<dbReference type="InterPro" id="IPR000873">
    <property type="entry name" value="AMP-dep_synth/lig_dom"/>
</dbReference>
<dbReference type="GO" id="GO:0016874">
    <property type="term" value="F:ligase activity"/>
    <property type="evidence" value="ECO:0007669"/>
    <property type="project" value="UniProtKB-KW"/>
</dbReference>
<keyword evidence="3" id="KW-0276">Fatty acid metabolism</keyword>
<accession>A0A1H3VE50</accession>
<dbReference type="PANTHER" id="PTHR43859">
    <property type="entry name" value="ACYL-ACTIVATING ENZYME"/>
    <property type="match status" value="1"/>
</dbReference>
<organism evidence="7 8">
    <name type="scientific">Rubrimonas cliftonensis</name>
    <dbReference type="NCBI Taxonomy" id="89524"/>
    <lineage>
        <taxon>Bacteria</taxon>
        <taxon>Pseudomonadati</taxon>
        <taxon>Pseudomonadota</taxon>
        <taxon>Alphaproteobacteria</taxon>
        <taxon>Rhodobacterales</taxon>
        <taxon>Paracoccaceae</taxon>
        <taxon>Rubrimonas</taxon>
    </lineage>
</organism>
<dbReference type="Pfam" id="PF13193">
    <property type="entry name" value="AMP-binding_C"/>
    <property type="match status" value="1"/>
</dbReference>
<comment type="similarity">
    <text evidence="1">Belongs to the ATP-dependent AMP-binding enzyme family.</text>
</comment>
<protein>
    <submittedName>
        <fullName evidence="7">Fatty-acyl-CoA synthase</fullName>
    </submittedName>
</protein>
<dbReference type="EMBL" id="FNQM01000001">
    <property type="protein sequence ID" value="SDZ73010.1"/>
    <property type="molecule type" value="Genomic_DNA"/>
</dbReference>
<feature type="domain" description="AMP-binding enzyme C-terminal" evidence="6">
    <location>
        <begin position="445"/>
        <end position="519"/>
    </location>
</feature>
<dbReference type="AlphaFoldDB" id="A0A1H3VE50"/>
<evidence type="ECO:0000256" key="2">
    <source>
        <dbReference type="ARBA" id="ARBA00022598"/>
    </source>
</evidence>
<gene>
    <name evidence="7" type="ORF">SAMN05444370_10113</name>
</gene>
<feature type="domain" description="AMP-dependent synthetase/ligase" evidence="5">
    <location>
        <begin position="17"/>
        <end position="395"/>
    </location>
</feature>
<dbReference type="InterPro" id="IPR020845">
    <property type="entry name" value="AMP-binding_CS"/>
</dbReference>
<dbReference type="Gene3D" id="3.30.300.30">
    <property type="match status" value="1"/>
</dbReference>
<evidence type="ECO:0000313" key="8">
    <source>
        <dbReference type="Proteomes" id="UP000198703"/>
    </source>
</evidence>
<dbReference type="InterPro" id="IPR045851">
    <property type="entry name" value="AMP-bd_C_sf"/>
</dbReference>
<keyword evidence="2" id="KW-0436">Ligase</keyword>
<name>A0A1H3VE50_9RHOB</name>
<dbReference type="PROSITE" id="PS00455">
    <property type="entry name" value="AMP_BINDING"/>
    <property type="match status" value="1"/>
</dbReference>
<dbReference type="CDD" id="cd12119">
    <property type="entry name" value="ttLC_FACS_AlkK_like"/>
    <property type="match status" value="1"/>
</dbReference>
<dbReference type="Pfam" id="PF00501">
    <property type="entry name" value="AMP-binding"/>
    <property type="match status" value="1"/>
</dbReference>
<dbReference type="STRING" id="89524.SAMN05444370_10113"/>
<evidence type="ECO:0000256" key="4">
    <source>
        <dbReference type="ARBA" id="ARBA00023098"/>
    </source>
</evidence>